<evidence type="ECO:0000256" key="7">
    <source>
        <dbReference type="ARBA" id="ARBA00022807"/>
    </source>
</evidence>
<reference evidence="11 12" key="1">
    <citation type="journal article" date="2019" name="Nat. Ecol. Evol.">
        <title>Megaphylogeny resolves global patterns of mushroom evolution.</title>
        <authorList>
            <person name="Varga T."/>
            <person name="Krizsan K."/>
            <person name="Foldi C."/>
            <person name="Dima B."/>
            <person name="Sanchez-Garcia M."/>
            <person name="Sanchez-Ramirez S."/>
            <person name="Szollosi G.J."/>
            <person name="Szarkandi J.G."/>
            <person name="Papp V."/>
            <person name="Albert L."/>
            <person name="Andreopoulos W."/>
            <person name="Angelini C."/>
            <person name="Antonin V."/>
            <person name="Barry K.W."/>
            <person name="Bougher N.L."/>
            <person name="Buchanan P."/>
            <person name="Buyck B."/>
            <person name="Bense V."/>
            <person name="Catcheside P."/>
            <person name="Chovatia M."/>
            <person name="Cooper J."/>
            <person name="Damon W."/>
            <person name="Desjardin D."/>
            <person name="Finy P."/>
            <person name="Geml J."/>
            <person name="Haridas S."/>
            <person name="Hughes K."/>
            <person name="Justo A."/>
            <person name="Karasinski D."/>
            <person name="Kautmanova I."/>
            <person name="Kiss B."/>
            <person name="Kocsube S."/>
            <person name="Kotiranta H."/>
            <person name="LaButti K.M."/>
            <person name="Lechner B.E."/>
            <person name="Liimatainen K."/>
            <person name="Lipzen A."/>
            <person name="Lukacs Z."/>
            <person name="Mihaltcheva S."/>
            <person name="Morgado L.N."/>
            <person name="Niskanen T."/>
            <person name="Noordeloos M.E."/>
            <person name="Ohm R.A."/>
            <person name="Ortiz-Santana B."/>
            <person name="Ovrebo C."/>
            <person name="Racz N."/>
            <person name="Riley R."/>
            <person name="Savchenko A."/>
            <person name="Shiryaev A."/>
            <person name="Soop K."/>
            <person name="Spirin V."/>
            <person name="Szebenyi C."/>
            <person name="Tomsovsky M."/>
            <person name="Tulloss R.E."/>
            <person name="Uehling J."/>
            <person name="Grigoriev I.V."/>
            <person name="Vagvolgyi C."/>
            <person name="Papp T."/>
            <person name="Martin F.M."/>
            <person name="Miettinen O."/>
            <person name="Hibbett D.S."/>
            <person name="Nagy L.G."/>
        </authorList>
    </citation>
    <scope>NUCLEOTIDE SEQUENCE [LARGE SCALE GENOMIC DNA]</scope>
    <source>
        <strain evidence="11 12">CBS 121175</strain>
    </source>
</reference>
<feature type="compositionally biased region" description="Polar residues" evidence="8">
    <location>
        <begin position="20"/>
        <end position="29"/>
    </location>
</feature>
<dbReference type="InterPro" id="IPR001763">
    <property type="entry name" value="Rhodanese-like_dom"/>
</dbReference>
<evidence type="ECO:0000259" key="10">
    <source>
        <dbReference type="PROSITE" id="PS50235"/>
    </source>
</evidence>
<feature type="domain" description="USP" evidence="10">
    <location>
        <begin position="772"/>
        <end position="1132"/>
    </location>
</feature>
<feature type="compositionally biased region" description="Low complexity" evidence="8">
    <location>
        <begin position="200"/>
        <end position="214"/>
    </location>
</feature>
<keyword evidence="4" id="KW-0645">Protease</keyword>
<feature type="region of interest" description="Disordered" evidence="8">
    <location>
        <begin position="1046"/>
        <end position="1067"/>
    </location>
</feature>
<evidence type="ECO:0000259" key="9">
    <source>
        <dbReference type="PROSITE" id="PS50206"/>
    </source>
</evidence>
<feature type="compositionally biased region" description="Low complexity" evidence="8">
    <location>
        <begin position="641"/>
        <end position="659"/>
    </location>
</feature>
<feature type="region of interest" description="Disordered" evidence="8">
    <location>
        <begin position="142"/>
        <end position="256"/>
    </location>
</feature>
<dbReference type="GO" id="GO:0006508">
    <property type="term" value="P:proteolysis"/>
    <property type="evidence" value="ECO:0007669"/>
    <property type="project" value="UniProtKB-KW"/>
</dbReference>
<feature type="region of interest" description="Disordered" evidence="8">
    <location>
        <begin position="716"/>
        <end position="745"/>
    </location>
</feature>
<sequence>MPGVTLVPNSSGLGGFGSSHPANSTNGSRSQDEMSVSEIKAKAKDQVQREGRGASAMSLIKIARVQLQNAKDYENRGDLKSALDHYIKAASLTKMAMDSPEFAQDSKGTIRNEWNDFWKNEGSDLTQRTRAVEDKLKAIEKQAADAAQERQEDGVDTKSGGSIADRVRALQDNGMAVGPSKRFSREVVNLPTPPHSPARITTSTSASITSSIVVPPTPVSPSPHTLVSPSSFGPPSPSSSPSSSPQMDLSGFSQSFPSIDELDESLAALSLPSVPTGAPGAAANGVAKGVGNGIAAPSPLTQFRSYADHIERPASTPIPAIVSTFSSRPGSPNLTTMPKPSGPKVHLPNTNSALPKDLLNYVRDYKVLLIDVRNRDDFDREHIKAPAVVCIEPTVLLRESVNAEALENSMVVAPRGETSLFENRDKFDLVAIYDQSSSSFGDARTPMSILFRIIYEQAFRKFLKRMPMMVVGGLDAWKREFGGAELVRGSGDPGTPATDLQRVPSMDSSKSIPSSTSPNPNNPFTNGAYNSYVPSPANGSNNVDPHQVWTPKPRTINGSNPFHSISSQDSSGHSRSPADHSSSAPPPSIPLSRRPAMARPGSGSVSFSRSANPSSPLATPHTNGYPSTGSILYPSFPPRISPTASGSASNSGSFPFSSTPQYDIASPPQASINPSSLSRRRSDYVDQSQEALFTLQNRTPIDYPELSLSTAQVLRPPPAAASPASDRQDNRPRLQQVSSPYANANGWDPSKVPRINSDYPVTYWGDVQIGYSGLKNLGNTCYMNAPIQCLSATVPFARFFTEGRWKTAINYTNKLGSQGKLVQAFAKLVYEMWGGDLPFLTPMDFRKSICSLNQQYIGSDQHDSQEFLSFLLDGIHEDLNRVMVKQKIVLTPEQEAELERLPPMIASDREWRTWKSGNDSLIVDFFQGQFRSRLRCLTCDKTSTTYNVFSILQLPIPSSRSSKVPIERCLNALFSEEVLEKDDMWDCPRCKTKRRAIKTLALARLPPILLIHLKRFEANGRFSDKVDTFVEFPMESLDLTNYMPPPLPPGADRSEINNGVPLSPEDPRSQLPPYRYDLYGVTNHYGNLSSGHYTACIASRGGWMICDDSSVKPMDPKQVVNQKAYVLFYKRVRS</sequence>
<keyword evidence="5" id="KW-0833">Ubl conjugation pathway</keyword>
<name>A0A5C3L971_COPMA</name>
<dbReference type="InterPro" id="IPR050185">
    <property type="entry name" value="Ub_carboxyl-term_hydrolase"/>
</dbReference>
<dbReference type="STRING" id="230819.A0A5C3L971"/>
<dbReference type="SUPFAM" id="SSF54001">
    <property type="entry name" value="Cysteine proteinases"/>
    <property type="match status" value="1"/>
</dbReference>
<evidence type="ECO:0000256" key="6">
    <source>
        <dbReference type="ARBA" id="ARBA00022801"/>
    </source>
</evidence>
<gene>
    <name evidence="11" type="ORF">FA15DRAFT_663720</name>
</gene>
<feature type="region of interest" description="Disordered" evidence="8">
    <location>
        <begin position="1"/>
        <end position="53"/>
    </location>
</feature>
<dbReference type="PROSITE" id="PS00972">
    <property type="entry name" value="USP_1"/>
    <property type="match status" value="1"/>
</dbReference>
<feature type="compositionally biased region" description="Low complexity" evidence="8">
    <location>
        <begin position="504"/>
        <end position="523"/>
    </location>
</feature>
<dbReference type="Gene3D" id="3.90.70.10">
    <property type="entry name" value="Cysteine proteinases"/>
    <property type="match status" value="1"/>
</dbReference>
<feature type="compositionally biased region" description="Basic and acidic residues" evidence="8">
    <location>
        <begin position="142"/>
        <end position="156"/>
    </location>
</feature>
<dbReference type="PANTHER" id="PTHR21646:SF95">
    <property type="entry name" value="UBIQUITIN CARBOXYL-TERMINAL HYDROLASE 4-RELATED"/>
    <property type="match status" value="1"/>
</dbReference>
<dbReference type="PROSITE" id="PS50206">
    <property type="entry name" value="RHODANESE_3"/>
    <property type="match status" value="1"/>
</dbReference>
<dbReference type="InterPro" id="IPR018200">
    <property type="entry name" value="USP_CS"/>
</dbReference>
<feature type="compositionally biased region" description="Polar residues" evidence="8">
    <location>
        <begin position="524"/>
        <end position="544"/>
    </location>
</feature>
<evidence type="ECO:0000256" key="3">
    <source>
        <dbReference type="ARBA" id="ARBA00012759"/>
    </source>
</evidence>
<keyword evidence="7" id="KW-0788">Thiol protease</keyword>
<dbReference type="InterPro" id="IPR001394">
    <property type="entry name" value="Peptidase_C19_UCH"/>
</dbReference>
<dbReference type="Proteomes" id="UP000307440">
    <property type="component" value="Unassembled WGS sequence"/>
</dbReference>
<evidence type="ECO:0000256" key="2">
    <source>
        <dbReference type="ARBA" id="ARBA00009085"/>
    </source>
</evidence>
<dbReference type="GO" id="GO:0004843">
    <property type="term" value="F:cysteine-type deubiquitinase activity"/>
    <property type="evidence" value="ECO:0007669"/>
    <property type="project" value="UniProtKB-EC"/>
</dbReference>
<organism evidence="11 12">
    <name type="scientific">Coprinopsis marcescibilis</name>
    <name type="common">Agaric fungus</name>
    <name type="synonym">Psathyrella marcescibilis</name>
    <dbReference type="NCBI Taxonomy" id="230819"/>
    <lineage>
        <taxon>Eukaryota</taxon>
        <taxon>Fungi</taxon>
        <taxon>Dikarya</taxon>
        <taxon>Basidiomycota</taxon>
        <taxon>Agaricomycotina</taxon>
        <taxon>Agaricomycetes</taxon>
        <taxon>Agaricomycetidae</taxon>
        <taxon>Agaricales</taxon>
        <taxon>Agaricineae</taxon>
        <taxon>Psathyrellaceae</taxon>
        <taxon>Coprinopsis</taxon>
    </lineage>
</organism>
<proteinExistence type="inferred from homology"/>
<dbReference type="GO" id="GO:0016579">
    <property type="term" value="P:protein deubiquitination"/>
    <property type="evidence" value="ECO:0007669"/>
    <property type="project" value="InterPro"/>
</dbReference>
<dbReference type="Gene3D" id="3.40.250.10">
    <property type="entry name" value="Rhodanese-like domain"/>
    <property type="match status" value="1"/>
</dbReference>
<keyword evidence="12" id="KW-1185">Reference proteome</keyword>
<feature type="region of interest" description="Disordered" evidence="8">
    <location>
        <begin position="487"/>
        <end position="683"/>
    </location>
</feature>
<dbReference type="PROSITE" id="PS50235">
    <property type="entry name" value="USP_3"/>
    <property type="match status" value="1"/>
</dbReference>
<dbReference type="CDD" id="cd02674">
    <property type="entry name" value="Peptidase_C19R"/>
    <property type="match status" value="1"/>
</dbReference>
<comment type="catalytic activity">
    <reaction evidence="1">
        <text>Thiol-dependent hydrolysis of ester, thioester, amide, peptide and isopeptide bonds formed by the C-terminal Gly of ubiquitin (a 76-residue protein attached to proteins as an intracellular targeting signal).</text>
        <dbReference type="EC" id="3.4.19.12"/>
    </reaction>
</comment>
<feature type="compositionally biased region" description="Polar residues" evidence="8">
    <location>
        <begin position="603"/>
        <end position="630"/>
    </location>
</feature>
<evidence type="ECO:0000313" key="12">
    <source>
        <dbReference type="Proteomes" id="UP000307440"/>
    </source>
</evidence>
<dbReference type="InterPro" id="IPR036873">
    <property type="entry name" value="Rhodanese-like_dom_sf"/>
</dbReference>
<feature type="compositionally biased region" description="Basic and acidic residues" evidence="8">
    <location>
        <begin position="39"/>
        <end position="52"/>
    </location>
</feature>
<feature type="compositionally biased region" description="Low complexity" evidence="8">
    <location>
        <begin position="222"/>
        <end position="231"/>
    </location>
</feature>
<evidence type="ECO:0000256" key="5">
    <source>
        <dbReference type="ARBA" id="ARBA00022786"/>
    </source>
</evidence>
<dbReference type="PROSITE" id="PS00973">
    <property type="entry name" value="USP_2"/>
    <property type="match status" value="1"/>
</dbReference>
<dbReference type="EMBL" id="ML210148">
    <property type="protein sequence ID" value="TFK29579.1"/>
    <property type="molecule type" value="Genomic_DNA"/>
</dbReference>
<dbReference type="AlphaFoldDB" id="A0A5C3L971"/>
<dbReference type="Pfam" id="PF00443">
    <property type="entry name" value="UCH"/>
    <property type="match status" value="1"/>
</dbReference>
<evidence type="ECO:0000313" key="11">
    <source>
        <dbReference type="EMBL" id="TFK29579.1"/>
    </source>
</evidence>
<dbReference type="OrthoDB" id="292964at2759"/>
<feature type="compositionally biased region" description="Polar residues" evidence="8">
    <location>
        <begin position="733"/>
        <end position="742"/>
    </location>
</feature>
<keyword evidence="6" id="KW-0378">Hydrolase</keyword>
<feature type="domain" description="Rhodanese" evidence="9">
    <location>
        <begin position="363"/>
        <end position="486"/>
    </location>
</feature>
<evidence type="ECO:0000256" key="4">
    <source>
        <dbReference type="ARBA" id="ARBA00022670"/>
    </source>
</evidence>
<feature type="compositionally biased region" description="Polar residues" evidence="8">
    <location>
        <begin position="668"/>
        <end position="677"/>
    </location>
</feature>
<dbReference type="InterPro" id="IPR038765">
    <property type="entry name" value="Papain-like_cys_pep_sf"/>
</dbReference>
<dbReference type="SUPFAM" id="SSF52821">
    <property type="entry name" value="Rhodanese/Cell cycle control phosphatase"/>
    <property type="match status" value="1"/>
</dbReference>
<comment type="similarity">
    <text evidence="2">Belongs to the peptidase C19 family.</text>
</comment>
<dbReference type="PANTHER" id="PTHR21646">
    <property type="entry name" value="UBIQUITIN CARBOXYL-TERMINAL HYDROLASE"/>
    <property type="match status" value="1"/>
</dbReference>
<evidence type="ECO:0000256" key="1">
    <source>
        <dbReference type="ARBA" id="ARBA00000707"/>
    </source>
</evidence>
<feature type="compositionally biased region" description="Low complexity" evidence="8">
    <location>
        <begin position="564"/>
        <end position="583"/>
    </location>
</feature>
<dbReference type="Pfam" id="PF00581">
    <property type="entry name" value="Rhodanese"/>
    <property type="match status" value="1"/>
</dbReference>
<evidence type="ECO:0000256" key="8">
    <source>
        <dbReference type="SAM" id="MobiDB-lite"/>
    </source>
</evidence>
<accession>A0A5C3L971</accession>
<dbReference type="InterPro" id="IPR028889">
    <property type="entry name" value="USP"/>
</dbReference>
<dbReference type="EC" id="3.4.19.12" evidence="3"/>
<protein>
    <recommendedName>
        <fullName evidence="3">ubiquitinyl hydrolase 1</fullName>
        <ecNumber evidence="3">3.4.19.12</ecNumber>
    </recommendedName>
</protein>